<comment type="caution">
    <text evidence="3">The sequence shown here is derived from an EMBL/GenBank/DDBJ whole genome shotgun (WGS) entry which is preliminary data.</text>
</comment>
<name>A0A066WSE1_TILAU</name>
<dbReference type="InterPro" id="IPR050300">
    <property type="entry name" value="GDXG_lipolytic_enzyme"/>
</dbReference>
<keyword evidence="1 3" id="KW-0378">Hydrolase</keyword>
<dbReference type="Gene3D" id="3.40.50.1820">
    <property type="entry name" value="alpha/beta hydrolase"/>
    <property type="match status" value="1"/>
</dbReference>
<feature type="domain" description="Alpha/beta hydrolase fold-3" evidence="2">
    <location>
        <begin position="216"/>
        <end position="442"/>
    </location>
</feature>
<dbReference type="HOGENOM" id="CLU_555475_0_0_1"/>
<reference evidence="3 4" key="1">
    <citation type="submission" date="2014-05" db="EMBL/GenBank/DDBJ databases">
        <title>Draft genome sequence of a rare smut relative, Tilletiaria anomala UBC 951.</title>
        <authorList>
            <consortium name="DOE Joint Genome Institute"/>
            <person name="Toome M."/>
            <person name="Kuo A."/>
            <person name="Henrissat B."/>
            <person name="Lipzen A."/>
            <person name="Tritt A."/>
            <person name="Yoshinaga Y."/>
            <person name="Zane M."/>
            <person name="Barry K."/>
            <person name="Grigoriev I.V."/>
            <person name="Spatafora J.W."/>
            <person name="Aimea M.C."/>
        </authorList>
    </citation>
    <scope>NUCLEOTIDE SEQUENCE [LARGE SCALE GENOMIC DNA]</scope>
    <source>
        <strain evidence="3 4">UBC 951</strain>
    </source>
</reference>
<dbReference type="SUPFAM" id="SSF53474">
    <property type="entry name" value="alpha/beta-Hydrolases"/>
    <property type="match status" value="1"/>
</dbReference>
<dbReference type="OrthoDB" id="2152029at2759"/>
<gene>
    <name evidence="3" type="ORF">K437DRAFT_218765</name>
</gene>
<dbReference type="Pfam" id="PF07859">
    <property type="entry name" value="Abhydrolase_3"/>
    <property type="match status" value="1"/>
</dbReference>
<dbReference type="STRING" id="1037660.A0A066WSE1"/>
<evidence type="ECO:0000259" key="2">
    <source>
        <dbReference type="Pfam" id="PF07859"/>
    </source>
</evidence>
<dbReference type="InterPro" id="IPR013094">
    <property type="entry name" value="AB_hydrolase_3"/>
</dbReference>
<dbReference type="AlphaFoldDB" id="A0A066WSE1"/>
<dbReference type="FunCoup" id="A0A066WSE1">
    <property type="interactions" value="123"/>
</dbReference>
<evidence type="ECO:0000313" key="3">
    <source>
        <dbReference type="EMBL" id="KDN53605.1"/>
    </source>
</evidence>
<evidence type="ECO:0000256" key="1">
    <source>
        <dbReference type="ARBA" id="ARBA00022801"/>
    </source>
</evidence>
<sequence length="474" mass="53206">MASESKLSELDLLAVAAARNARIPRRHFWLPLLRLILQHAFTTPVVLTTAPFIILKNIFPFLRRHPLWSFKVGVFTELVRIAIICMGLIRFSPIPNKENGWRETSRLAPLLQAISFSSAGVSIMADNKTQQRLKIKAKRLDRVWFNPPPPEMLRGILSVNVPNKVDQVVSSPRYVGRPLIQPYWAKARCRAFWYMRSPGIMPPNPGDNEKRKRPVLLYIHGGAGVSFAAGDMFMGDTLAKNLARTANVDILSVDYDLAPYARYPTTVLQTLGAWLYLTRDLGYDSSQVYVGGDSYGGFTTVLFNRWMRDVWSHLPAELTKGQSGKQPGLLLLSPWVTIENEDFASRAVNLKYDIITAAYSNWGTDCLGIGPQYIKSLPISTKDAWLSPVHMEPDEFAELPPLFVHAGGAETLLDEGRMFLDKARQAGVDAEWLVSPGMHHDMGTNPALIPESKVVWRRVKLWLADLEDKKSAKA</sequence>
<dbReference type="InParanoid" id="A0A066WSE1"/>
<accession>A0A066WSE1</accession>
<dbReference type="PANTHER" id="PTHR48081:SF26">
    <property type="entry name" value="ALPHA_BETA HYDROLASE FOLD-3 DOMAIN-CONTAINING PROTEIN"/>
    <property type="match status" value="1"/>
</dbReference>
<dbReference type="InterPro" id="IPR029058">
    <property type="entry name" value="AB_hydrolase_fold"/>
</dbReference>
<protein>
    <submittedName>
        <fullName evidence="3">Alpha/beta-hydrolase</fullName>
    </submittedName>
</protein>
<proteinExistence type="predicted"/>
<evidence type="ECO:0000313" key="4">
    <source>
        <dbReference type="Proteomes" id="UP000027361"/>
    </source>
</evidence>
<dbReference type="OMA" id="PPCFIAN"/>
<dbReference type="GeneID" id="25262201"/>
<dbReference type="PANTHER" id="PTHR48081">
    <property type="entry name" value="AB HYDROLASE SUPERFAMILY PROTEIN C4A8.06C"/>
    <property type="match status" value="1"/>
</dbReference>
<organism evidence="3 4">
    <name type="scientific">Tilletiaria anomala (strain ATCC 24038 / CBS 436.72 / UBC 951)</name>
    <dbReference type="NCBI Taxonomy" id="1037660"/>
    <lineage>
        <taxon>Eukaryota</taxon>
        <taxon>Fungi</taxon>
        <taxon>Dikarya</taxon>
        <taxon>Basidiomycota</taxon>
        <taxon>Ustilaginomycotina</taxon>
        <taxon>Exobasidiomycetes</taxon>
        <taxon>Georgefischeriales</taxon>
        <taxon>Tilletiariaceae</taxon>
        <taxon>Tilletiaria</taxon>
    </lineage>
</organism>
<dbReference type="Proteomes" id="UP000027361">
    <property type="component" value="Unassembled WGS sequence"/>
</dbReference>
<keyword evidence="4" id="KW-1185">Reference proteome</keyword>
<dbReference type="RefSeq" id="XP_013246455.1">
    <property type="nucleotide sequence ID" value="XM_013391001.1"/>
</dbReference>
<dbReference type="GO" id="GO:0016787">
    <property type="term" value="F:hydrolase activity"/>
    <property type="evidence" value="ECO:0007669"/>
    <property type="project" value="UniProtKB-KW"/>
</dbReference>
<dbReference type="EMBL" id="JMSN01000001">
    <property type="protein sequence ID" value="KDN53605.1"/>
    <property type="molecule type" value="Genomic_DNA"/>
</dbReference>